<evidence type="ECO:0000313" key="9">
    <source>
        <dbReference type="Proteomes" id="UP000078390"/>
    </source>
</evidence>
<dbReference type="PANTHER" id="PTHR30349">
    <property type="entry name" value="PHAGE INTEGRASE-RELATED"/>
    <property type="match status" value="1"/>
</dbReference>
<dbReference type="GO" id="GO:0015074">
    <property type="term" value="P:DNA integration"/>
    <property type="evidence" value="ECO:0007669"/>
    <property type="project" value="UniProtKB-KW"/>
</dbReference>
<name>A0A179D3R0_9BACT</name>
<dbReference type="OrthoDB" id="9057547at2"/>
<accession>A0A179D3R0</accession>
<dbReference type="Gene3D" id="1.10.443.10">
    <property type="entry name" value="Intergrase catalytic core"/>
    <property type="match status" value="1"/>
</dbReference>
<dbReference type="InterPro" id="IPR002104">
    <property type="entry name" value="Integrase_catalytic"/>
</dbReference>
<dbReference type="InterPro" id="IPR010998">
    <property type="entry name" value="Integrase_recombinase_N"/>
</dbReference>
<evidence type="ECO:0000313" key="8">
    <source>
        <dbReference type="EMBL" id="OAQ20349.1"/>
    </source>
</evidence>
<feature type="domain" description="Tyr recombinase" evidence="6">
    <location>
        <begin position="187"/>
        <end position="360"/>
    </location>
</feature>
<keyword evidence="4" id="KW-0233">DNA recombination</keyword>
<dbReference type="CDD" id="cd00796">
    <property type="entry name" value="INT_Rci_Hp1_C"/>
    <property type="match status" value="1"/>
</dbReference>
<dbReference type="GO" id="GO:0003677">
    <property type="term" value="F:DNA binding"/>
    <property type="evidence" value="ECO:0007669"/>
    <property type="project" value="UniProtKB-UniRule"/>
</dbReference>
<dbReference type="STRING" id="999894.TDIS_1544"/>
<organism evidence="8 9">
    <name type="scientific">Thermosulfurimonas dismutans</name>
    <dbReference type="NCBI Taxonomy" id="999894"/>
    <lineage>
        <taxon>Bacteria</taxon>
        <taxon>Pseudomonadati</taxon>
        <taxon>Thermodesulfobacteriota</taxon>
        <taxon>Thermodesulfobacteria</taxon>
        <taxon>Thermodesulfobacteriales</taxon>
        <taxon>Thermodesulfobacteriaceae</taxon>
        <taxon>Thermosulfurimonas</taxon>
    </lineage>
</organism>
<dbReference type="InterPro" id="IPR013762">
    <property type="entry name" value="Integrase-like_cat_sf"/>
</dbReference>
<comment type="caution">
    <text evidence="8">The sequence shown here is derived from an EMBL/GenBank/DDBJ whole genome shotgun (WGS) entry which is preliminary data.</text>
</comment>
<evidence type="ECO:0000256" key="4">
    <source>
        <dbReference type="ARBA" id="ARBA00023172"/>
    </source>
</evidence>
<gene>
    <name evidence="8" type="ORF">TDIS_1544</name>
</gene>
<feature type="domain" description="Core-binding (CB)" evidence="7">
    <location>
        <begin position="82"/>
        <end position="166"/>
    </location>
</feature>
<dbReference type="InterPro" id="IPR050090">
    <property type="entry name" value="Tyrosine_recombinase_XerCD"/>
</dbReference>
<dbReference type="PROSITE" id="PS51900">
    <property type="entry name" value="CB"/>
    <property type="match status" value="1"/>
</dbReference>
<dbReference type="EMBL" id="LWLG01000012">
    <property type="protein sequence ID" value="OAQ20349.1"/>
    <property type="molecule type" value="Genomic_DNA"/>
</dbReference>
<evidence type="ECO:0000256" key="3">
    <source>
        <dbReference type="ARBA" id="ARBA00023125"/>
    </source>
</evidence>
<dbReference type="Gene3D" id="1.10.150.130">
    <property type="match status" value="1"/>
</dbReference>
<dbReference type="PROSITE" id="PS51898">
    <property type="entry name" value="TYR_RECOMBINASE"/>
    <property type="match status" value="1"/>
</dbReference>
<protein>
    <submittedName>
        <fullName evidence="8">Phage integrase</fullName>
    </submittedName>
</protein>
<dbReference type="Pfam" id="PF00589">
    <property type="entry name" value="Phage_integrase"/>
    <property type="match status" value="1"/>
</dbReference>
<dbReference type="RefSeq" id="WP_068671004.1">
    <property type="nucleotide sequence ID" value="NZ_LWLG01000012.1"/>
</dbReference>
<sequence>MAILKECPECHKRWALKHRKCPKCGVSFRNPRYYVRVHVGNGQYELKPAGHSLSAAKALEAEIKKLVAERRYTPSKVRGTMTFSEFWRKHYWDYSVKACRNSERWLLRKSEIYEHHLKKVFGNVRLRDITVKMIEEYKARRVSEGAKPGTVNSELAVLKHALGYAVKIEELESNPAKKVSLVRAEERPPYFLSEEEIKRLLEACSPGIRPIVAFMLATGLRRENALKLRWDQVNLKERYLRIPASEYKARRELIIPLSDAALKILKARPRHISSPYVFWHGPEGKPYRGDGFYASFKRAVKRAGLPPHVRVHDLRHTYASLAIKNGVNPIILQHLLGHRTYQMVLRYVHLDQQTKLQEANKIISPDLLEEAL</sequence>
<dbReference type="GO" id="GO:0006310">
    <property type="term" value="P:DNA recombination"/>
    <property type="evidence" value="ECO:0007669"/>
    <property type="project" value="UniProtKB-KW"/>
</dbReference>
<dbReference type="PANTHER" id="PTHR30349:SF64">
    <property type="entry name" value="PROPHAGE INTEGRASE INTD-RELATED"/>
    <property type="match status" value="1"/>
</dbReference>
<keyword evidence="9" id="KW-1185">Reference proteome</keyword>
<evidence type="ECO:0000256" key="1">
    <source>
        <dbReference type="ARBA" id="ARBA00008857"/>
    </source>
</evidence>
<keyword evidence="2" id="KW-0229">DNA integration</keyword>
<evidence type="ECO:0000259" key="7">
    <source>
        <dbReference type="PROSITE" id="PS51900"/>
    </source>
</evidence>
<dbReference type="AlphaFoldDB" id="A0A179D3R0"/>
<keyword evidence="3 5" id="KW-0238">DNA-binding</keyword>
<dbReference type="InterPro" id="IPR011010">
    <property type="entry name" value="DNA_brk_join_enz"/>
</dbReference>
<evidence type="ECO:0000259" key="6">
    <source>
        <dbReference type="PROSITE" id="PS51898"/>
    </source>
</evidence>
<dbReference type="InterPro" id="IPR044068">
    <property type="entry name" value="CB"/>
</dbReference>
<evidence type="ECO:0000256" key="2">
    <source>
        <dbReference type="ARBA" id="ARBA00022908"/>
    </source>
</evidence>
<dbReference type="SUPFAM" id="SSF56349">
    <property type="entry name" value="DNA breaking-rejoining enzymes"/>
    <property type="match status" value="1"/>
</dbReference>
<evidence type="ECO:0000256" key="5">
    <source>
        <dbReference type="PROSITE-ProRule" id="PRU01248"/>
    </source>
</evidence>
<dbReference type="Proteomes" id="UP000078390">
    <property type="component" value="Unassembled WGS sequence"/>
</dbReference>
<proteinExistence type="inferred from homology"/>
<reference evidence="8 9" key="1">
    <citation type="submission" date="2016-04" db="EMBL/GenBank/DDBJ databases">
        <title>Genome analysis of Thermosulfurimonas dismutans, the first thermophilic sulfur-disproportionating bacterium of the phylum Thermodesulfobacteria.</title>
        <authorList>
            <person name="Mardanov A.V."/>
            <person name="Beletsky A.V."/>
            <person name="Kadnikov V.V."/>
            <person name="Slobodkin A.I."/>
            <person name="Ravin N.V."/>
        </authorList>
    </citation>
    <scope>NUCLEOTIDE SEQUENCE [LARGE SCALE GENOMIC DNA]</scope>
    <source>
        <strain evidence="8 9">S95</strain>
    </source>
</reference>
<comment type="similarity">
    <text evidence="1">Belongs to the 'phage' integrase family.</text>
</comment>